<evidence type="ECO:0000256" key="2">
    <source>
        <dbReference type="ARBA" id="ARBA00023125"/>
    </source>
</evidence>
<dbReference type="InterPro" id="IPR050109">
    <property type="entry name" value="HTH-type_TetR-like_transc_reg"/>
</dbReference>
<organism evidence="6 7">
    <name type="scientific">Pseudonocardia autotrophica</name>
    <name type="common">Amycolata autotrophica</name>
    <name type="synonym">Nocardia autotrophica</name>
    <dbReference type="NCBI Taxonomy" id="2074"/>
    <lineage>
        <taxon>Bacteria</taxon>
        <taxon>Bacillati</taxon>
        <taxon>Actinomycetota</taxon>
        <taxon>Actinomycetes</taxon>
        <taxon>Pseudonocardiales</taxon>
        <taxon>Pseudonocardiaceae</taxon>
        <taxon>Pseudonocardia</taxon>
    </lineage>
</organism>
<evidence type="ECO:0000256" key="4">
    <source>
        <dbReference type="PROSITE-ProRule" id="PRU00335"/>
    </source>
</evidence>
<keyword evidence="3" id="KW-0804">Transcription</keyword>
<dbReference type="Pfam" id="PF02909">
    <property type="entry name" value="TetR_C_1"/>
    <property type="match status" value="1"/>
</dbReference>
<evidence type="ECO:0000256" key="1">
    <source>
        <dbReference type="ARBA" id="ARBA00023015"/>
    </source>
</evidence>
<reference evidence="6 7" key="1">
    <citation type="submission" date="2016-09" db="EMBL/GenBank/DDBJ databases">
        <title>Pseudonocardia autotrophica DSM535, a candidate organism with high potential of specific P450 cytochromes.</title>
        <authorList>
            <person name="Grumaz C."/>
            <person name="Vainshtein Y."/>
            <person name="Kirstahler P."/>
            <person name="Sohn K."/>
        </authorList>
    </citation>
    <scope>NUCLEOTIDE SEQUENCE [LARGE SCALE GENOMIC DNA]</scope>
    <source>
        <strain evidence="6 7">DSM 535</strain>
    </source>
</reference>
<gene>
    <name evidence="6" type="ORF">BG845_01908</name>
</gene>
<dbReference type="InterPro" id="IPR009057">
    <property type="entry name" value="Homeodomain-like_sf"/>
</dbReference>
<evidence type="ECO:0000313" key="7">
    <source>
        <dbReference type="Proteomes" id="UP000194360"/>
    </source>
</evidence>
<dbReference type="Proteomes" id="UP000194360">
    <property type="component" value="Unassembled WGS sequence"/>
</dbReference>
<dbReference type="InterPro" id="IPR036271">
    <property type="entry name" value="Tet_transcr_reg_TetR-rel_C_sf"/>
</dbReference>
<dbReference type="Pfam" id="PF00440">
    <property type="entry name" value="TetR_N"/>
    <property type="match status" value="1"/>
</dbReference>
<dbReference type="SUPFAM" id="SSF46689">
    <property type="entry name" value="Homeodomain-like"/>
    <property type="match status" value="1"/>
</dbReference>
<evidence type="ECO:0000259" key="5">
    <source>
        <dbReference type="PROSITE" id="PS50977"/>
    </source>
</evidence>
<keyword evidence="1" id="KW-0805">Transcription regulation</keyword>
<dbReference type="PANTHER" id="PTHR30055">
    <property type="entry name" value="HTH-TYPE TRANSCRIPTIONAL REGULATOR RUTR"/>
    <property type="match status" value="1"/>
</dbReference>
<comment type="caution">
    <text evidence="6">The sequence shown here is derived from an EMBL/GenBank/DDBJ whole genome shotgun (WGS) entry which is preliminary data.</text>
</comment>
<dbReference type="GO" id="GO:0003700">
    <property type="term" value="F:DNA-binding transcription factor activity"/>
    <property type="evidence" value="ECO:0007669"/>
    <property type="project" value="TreeGrafter"/>
</dbReference>
<sequence length="216" mass="22457">MPLTTSEDPRWAAPPRPAGRTLDRAGIVATALEVADAEGLEAVSMPRLARELGSAPMSLYRHVPGKDALVDLVLESALGEPPDLTGCPVRLGLEIWATALRDVLDEHPWVVALMAGPRQAGPAECGWAEALLAHVVGAGHPLGTAVEVLHLVHGYVRGAAALAGDRLPTVADLERSGRADRLPVLTRLLGGAVARGAGGGEPLFESGLRRVLDAAL</sequence>
<dbReference type="EMBL" id="MIGB01000008">
    <property type="protein sequence ID" value="OSY41417.1"/>
    <property type="molecule type" value="Genomic_DNA"/>
</dbReference>
<keyword evidence="2 4" id="KW-0238">DNA-binding</keyword>
<dbReference type="InterPro" id="IPR004111">
    <property type="entry name" value="Repressor_TetR_C"/>
</dbReference>
<dbReference type="PANTHER" id="PTHR30055:SF151">
    <property type="entry name" value="TRANSCRIPTIONAL REGULATORY PROTEIN"/>
    <property type="match status" value="1"/>
</dbReference>
<dbReference type="GO" id="GO:0045892">
    <property type="term" value="P:negative regulation of DNA-templated transcription"/>
    <property type="evidence" value="ECO:0007669"/>
    <property type="project" value="InterPro"/>
</dbReference>
<evidence type="ECO:0000256" key="3">
    <source>
        <dbReference type="ARBA" id="ARBA00023163"/>
    </source>
</evidence>
<proteinExistence type="predicted"/>
<dbReference type="PROSITE" id="PS50977">
    <property type="entry name" value="HTH_TETR_2"/>
    <property type="match status" value="1"/>
</dbReference>
<name>A0A1Y2N2T4_PSEAH</name>
<dbReference type="SUPFAM" id="SSF48498">
    <property type="entry name" value="Tetracyclin repressor-like, C-terminal domain"/>
    <property type="match status" value="1"/>
</dbReference>
<feature type="domain" description="HTH tetR-type" evidence="5">
    <location>
        <begin position="21"/>
        <end position="81"/>
    </location>
</feature>
<dbReference type="InterPro" id="IPR001647">
    <property type="entry name" value="HTH_TetR"/>
</dbReference>
<protein>
    <submittedName>
        <fullName evidence="6">Bacterial regulatory protein</fullName>
    </submittedName>
</protein>
<feature type="DNA-binding region" description="H-T-H motif" evidence="4">
    <location>
        <begin position="44"/>
        <end position="63"/>
    </location>
</feature>
<dbReference type="OrthoDB" id="2570341at2"/>
<accession>A0A1Y2N2T4</accession>
<dbReference type="Gene3D" id="1.10.10.60">
    <property type="entry name" value="Homeodomain-like"/>
    <property type="match status" value="1"/>
</dbReference>
<evidence type="ECO:0000313" key="6">
    <source>
        <dbReference type="EMBL" id="OSY41417.1"/>
    </source>
</evidence>
<dbReference type="STRING" id="2074.BG845_01908"/>
<dbReference type="AlphaFoldDB" id="A0A1Y2N2T4"/>
<keyword evidence="7" id="KW-1185">Reference proteome</keyword>
<dbReference type="GO" id="GO:0000976">
    <property type="term" value="F:transcription cis-regulatory region binding"/>
    <property type="evidence" value="ECO:0007669"/>
    <property type="project" value="TreeGrafter"/>
</dbReference>
<dbReference type="Gene3D" id="1.10.357.10">
    <property type="entry name" value="Tetracycline Repressor, domain 2"/>
    <property type="match status" value="1"/>
</dbReference>
<dbReference type="RefSeq" id="WP_085912203.1">
    <property type="nucleotide sequence ID" value="NZ_AP018920.1"/>
</dbReference>